<proteinExistence type="predicted"/>
<name>A0A0B6ZWT0_9EUPU</name>
<accession>A0A0B6ZWT0</accession>
<feature type="non-terminal residue" evidence="1">
    <location>
        <position position="49"/>
    </location>
</feature>
<sequence>MTFCKIIHFIIRTTVECSHIKSSLILLSNIYSLSLLICLTCSPCHQRRQ</sequence>
<dbReference type="AlphaFoldDB" id="A0A0B6ZWT0"/>
<protein>
    <submittedName>
        <fullName evidence="1">Uncharacterized protein</fullName>
    </submittedName>
</protein>
<organism evidence="1">
    <name type="scientific">Arion vulgaris</name>
    <dbReference type="NCBI Taxonomy" id="1028688"/>
    <lineage>
        <taxon>Eukaryota</taxon>
        <taxon>Metazoa</taxon>
        <taxon>Spiralia</taxon>
        <taxon>Lophotrochozoa</taxon>
        <taxon>Mollusca</taxon>
        <taxon>Gastropoda</taxon>
        <taxon>Heterobranchia</taxon>
        <taxon>Euthyneura</taxon>
        <taxon>Panpulmonata</taxon>
        <taxon>Eupulmonata</taxon>
        <taxon>Stylommatophora</taxon>
        <taxon>Helicina</taxon>
        <taxon>Arionoidea</taxon>
        <taxon>Arionidae</taxon>
        <taxon>Arion</taxon>
    </lineage>
</organism>
<reference evidence="1" key="1">
    <citation type="submission" date="2014-12" db="EMBL/GenBank/DDBJ databases">
        <title>Insight into the proteome of Arion vulgaris.</title>
        <authorList>
            <person name="Aradska J."/>
            <person name="Bulat T."/>
            <person name="Smidak R."/>
            <person name="Sarate P."/>
            <person name="Gangsoo J."/>
            <person name="Sialana F."/>
            <person name="Bilban M."/>
            <person name="Lubec G."/>
        </authorList>
    </citation>
    <scope>NUCLEOTIDE SEQUENCE</scope>
    <source>
        <tissue evidence="1">Skin</tissue>
    </source>
</reference>
<gene>
    <name evidence="1" type="primary">ORF81528</name>
</gene>
<dbReference type="EMBL" id="HACG01025360">
    <property type="protein sequence ID" value="CEK72225.1"/>
    <property type="molecule type" value="Transcribed_RNA"/>
</dbReference>
<evidence type="ECO:0000313" key="1">
    <source>
        <dbReference type="EMBL" id="CEK72225.1"/>
    </source>
</evidence>